<dbReference type="EC" id="4.1.1.48" evidence="3"/>
<keyword evidence="7" id="KW-0057">Aromatic amino acid biosynthesis</keyword>
<dbReference type="SUPFAM" id="SSF51366">
    <property type="entry name" value="Ribulose-phoshate binding barrel"/>
    <property type="match status" value="1"/>
</dbReference>
<organism evidence="10 11">
    <name type="scientific">Eubacterium segne</name>
    <dbReference type="NCBI Taxonomy" id="2763045"/>
    <lineage>
        <taxon>Bacteria</taxon>
        <taxon>Bacillati</taxon>
        <taxon>Bacillota</taxon>
        <taxon>Clostridia</taxon>
        <taxon>Eubacteriales</taxon>
        <taxon>Eubacteriaceae</taxon>
        <taxon>Eubacterium</taxon>
    </lineage>
</organism>
<protein>
    <recommendedName>
        <fullName evidence="3">indole-3-glycerol-phosphate synthase</fullName>
        <ecNumber evidence="3">4.1.1.48</ecNumber>
    </recommendedName>
</protein>
<feature type="domain" description="Indole-3-glycerol phosphate synthase" evidence="9">
    <location>
        <begin position="1"/>
        <end position="73"/>
    </location>
</feature>
<evidence type="ECO:0000313" key="11">
    <source>
        <dbReference type="Proteomes" id="UP000597877"/>
    </source>
</evidence>
<evidence type="ECO:0000256" key="1">
    <source>
        <dbReference type="ARBA" id="ARBA00001633"/>
    </source>
</evidence>
<name>A0ABR7EZV0_9FIRM</name>
<evidence type="ECO:0000259" key="9">
    <source>
        <dbReference type="Pfam" id="PF00218"/>
    </source>
</evidence>
<dbReference type="InterPro" id="IPR013785">
    <property type="entry name" value="Aldolase_TIM"/>
</dbReference>
<dbReference type="InterPro" id="IPR045186">
    <property type="entry name" value="Indole-3-glycerol_P_synth"/>
</dbReference>
<reference evidence="10 11" key="1">
    <citation type="submission" date="2020-08" db="EMBL/GenBank/DDBJ databases">
        <title>Genome public.</title>
        <authorList>
            <person name="Liu C."/>
            <person name="Sun Q."/>
        </authorList>
    </citation>
    <scope>NUCLEOTIDE SEQUENCE [LARGE SCALE GENOMIC DNA]</scope>
    <source>
        <strain evidence="10 11">BX4</strain>
    </source>
</reference>
<evidence type="ECO:0000256" key="3">
    <source>
        <dbReference type="ARBA" id="ARBA00012362"/>
    </source>
</evidence>
<comment type="pathway">
    <text evidence="2">Amino-acid biosynthesis; L-tryptophan biosynthesis; L-tryptophan from chorismate: step 4/5.</text>
</comment>
<dbReference type="Proteomes" id="UP000597877">
    <property type="component" value="Unassembled WGS sequence"/>
</dbReference>
<keyword evidence="8" id="KW-0456">Lyase</keyword>
<evidence type="ECO:0000256" key="8">
    <source>
        <dbReference type="ARBA" id="ARBA00023239"/>
    </source>
</evidence>
<evidence type="ECO:0000256" key="2">
    <source>
        <dbReference type="ARBA" id="ARBA00004696"/>
    </source>
</evidence>
<keyword evidence="11" id="KW-1185">Reference proteome</keyword>
<accession>A0ABR7EZV0</accession>
<dbReference type="Pfam" id="PF00218">
    <property type="entry name" value="IGPS"/>
    <property type="match status" value="1"/>
</dbReference>
<dbReference type="RefSeq" id="WP_118588441.1">
    <property type="nucleotide sequence ID" value="NZ_JACOOZ010000002.1"/>
</dbReference>
<keyword evidence="4" id="KW-0028">Amino-acid biosynthesis</keyword>
<dbReference type="Gene3D" id="3.20.20.70">
    <property type="entry name" value="Aldolase class I"/>
    <property type="match status" value="1"/>
</dbReference>
<gene>
    <name evidence="10" type="ORF">H8S00_02550</name>
</gene>
<keyword evidence="6" id="KW-0822">Tryptophan biosynthesis</keyword>
<dbReference type="InterPro" id="IPR011060">
    <property type="entry name" value="RibuloseP-bd_barrel"/>
</dbReference>
<evidence type="ECO:0000256" key="5">
    <source>
        <dbReference type="ARBA" id="ARBA00022793"/>
    </source>
</evidence>
<dbReference type="PANTHER" id="PTHR22854:SF2">
    <property type="entry name" value="INDOLE-3-GLYCEROL-PHOSPHATE SYNTHASE"/>
    <property type="match status" value="1"/>
</dbReference>
<comment type="caution">
    <text evidence="10">The sequence shown here is derived from an EMBL/GenBank/DDBJ whole genome shotgun (WGS) entry which is preliminary data.</text>
</comment>
<dbReference type="InterPro" id="IPR013798">
    <property type="entry name" value="Indole-3-glycerol_P_synth_dom"/>
</dbReference>
<evidence type="ECO:0000256" key="4">
    <source>
        <dbReference type="ARBA" id="ARBA00022605"/>
    </source>
</evidence>
<evidence type="ECO:0000256" key="6">
    <source>
        <dbReference type="ARBA" id="ARBA00022822"/>
    </source>
</evidence>
<evidence type="ECO:0000313" key="10">
    <source>
        <dbReference type="EMBL" id="MBC5666875.1"/>
    </source>
</evidence>
<proteinExistence type="predicted"/>
<evidence type="ECO:0000256" key="7">
    <source>
        <dbReference type="ARBA" id="ARBA00023141"/>
    </source>
</evidence>
<sequence length="76" mass="8679">MIGVNNRDLKTFKVDISNSERLRRLVPDNVLFIAESGIKTNEDIRRLKEAKVNGVLIGETLMRAKNKKEILDELAK</sequence>
<dbReference type="PANTHER" id="PTHR22854">
    <property type="entry name" value="TRYPTOPHAN BIOSYNTHESIS PROTEIN"/>
    <property type="match status" value="1"/>
</dbReference>
<keyword evidence="5" id="KW-0210">Decarboxylase</keyword>
<dbReference type="EMBL" id="JACOOZ010000002">
    <property type="protein sequence ID" value="MBC5666875.1"/>
    <property type="molecule type" value="Genomic_DNA"/>
</dbReference>
<comment type="catalytic activity">
    <reaction evidence="1">
        <text>1-(2-carboxyphenylamino)-1-deoxy-D-ribulose 5-phosphate + H(+) = (1S,2R)-1-C-(indol-3-yl)glycerol 3-phosphate + CO2 + H2O</text>
        <dbReference type="Rhea" id="RHEA:23476"/>
        <dbReference type="ChEBI" id="CHEBI:15377"/>
        <dbReference type="ChEBI" id="CHEBI:15378"/>
        <dbReference type="ChEBI" id="CHEBI:16526"/>
        <dbReference type="ChEBI" id="CHEBI:58613"/>
        <dbReference type="ChEBI" id="CHEBI:58866"/>
        <dbReference type="EC" id="4.1.1.48"/>
    </reaction>
</comment>